<organism evidence="1 2">
    <name type="scientific">Cyanophage P-TIM40</name>
    <dbReference type="NCBI Taxonomy" id="1589733"/>
    <lineage>
        <taxon>Viruses</taxon>
        <taxon>Duplodnaviria</taxon>
        <taxon>Heunggongvirae</taxon>
        <taxon>Uroviricota</taxon>
        <taxon>Caudoviricetes</taxon>
        <taxon>Pantevenvirales</taxon>
        <taxon>Kyanoviridae</taxon>
        <taxon>Libanvirus</taxon>
        <taxon>Libanvirus ptim40</taxon>
    </lineage>
</organism>
<dbReference type="InterPro" id="IPR033856">
    <property type="entry name" value="Trp_halogen"/>
</dbReference>
<dbReference type="InterPro" id="IPR006905">
    <property type="entry name" value="Flavin_halogenase"/>
</dbReference>
<protein>
    <submittedName>
        <fullName evidence="1">Tryptophan halogenase</fullName>
    </submittedName>
</protein>
<dbReference type="GeneID" id="26516592"/>
<keyword evidence="2" id="KW-1185">Reference proteome</keyword>
<reference evidence="1 2" key="1">
    <citation type="submission" date="2014-11" db="EMBL/GenBank/DDBJ databases">
        <authorList>
            <person name="Fedida A."/>
            <person name="Lindell D."/>
        </authorList>
    </citation>
    <scope>NUCLEOTIDE SEQUENCE [LARGE SCALE GENOMIC DNA]</scope>
</reference>
<proteinExistence type="predicted"/>
<dbReference type="SMR" id="A0A0C5AE39"/>
<sequence length="545" mass="63535">MQYKSFCIVGGGSSGWMAAATMKKAFPECDVSLIQPKGRDIIGVGESTLGHINRFFRFLGLKDKEWMSYCNATYKTSIAFKNFREGKGERFQYPFGRIDHNDYRSDYMTFFELQVKYPHLYPPEEFARFFNPNTILAEENRLTDGYICSEHNTWNMEQDTAYHMDSEKFGEFLAKRFPDVKTYEGIVGSCSKDATGHITSVNITEGWDEGLMIEADLYIDCTGFKSLILEGMMGSKFISFNDVLFNDTAMTARVDYSDRKNQMDSYTDCVAMSNGWCYNIPLWNRVGAGYVFSKKYIDPDIAHEEFVGYLAKRYSPKVADNADYRLINIRHGKREKAWVKNVVGIGLAYGFLEPLESTGLMTTHENLLYLVDSLKRRKKVTKIDIDSYNYTVDHAIESMKYFIGMHYVLSQRDDTKYWRDATQNTALFSNHDLTQYMNDCLGWHSMLESRREYFQLYEGLRKNFWSPDKFDGLVYIAAGQAFRPINEHSVKEAHYIFPRRKGEVEQVHKDWQRDRQAIYNAVKKLPTQYEYLRGYIYGNDFVEEN</sequence>
<dbReference type="PANTHER" id="PTHR43747:SF4">
    <property type="entry name" value="FLAVIN-DEPENDENT TRYPTOPHAN HALOGENASE"/>
    <property type="match status" value="1"/>
</dbReference>
<gene>
    <name evidence="1" type="ORF">PTIM40_47</name>
</gene>
<dbReference type="KEGG" id="vg:26516592"/>
<dbReference type="RefSeq" id="YP_009188122.1">
    <property type="nucleotide sequence ID" value="NC_028663.1"/>
</dbReference>
<dbReference type="Pfam" id="PF04820">
    <property type="entry name" value="Trp_halogenase"/>
    <property type="match status" value="1"/>
</dbReference>
<dbReference type="Gene3D" id="3.50.50.60">
    <property type="entry name" value="FAD/NAD(P)-binding domain"/>
    <property type="match status" value="1"/>
</dbReference>
<dbReference type="Proteomes" id="UP000032135">
    <property type="component" value="Segment"/>
</dbReference>
<evidence type="ECO:0000313" key="1">
    <source>
        <dbReference type="EMBL" id="AJK27474.1"/>
    </source>
</evidence>
<dbReference type="EMBL" id="KP211958">
    <property type="protein sequence ID" value="AJK27474.1"/>
    <property type="molecule type" value="Genomic_DNA"/>
</dbReference>
<evidence type="ECO:0000313" key="2">
    <source>
        <dbReference type="Proteomes" id="UP000032135"/>
    </source>
</evidence>
<accession>A0A0C5AE39</accession>
<dbReference type="InterPro" id="IPR036188">
    <property type="entry name" value="FAD/NAD-bd_sf"/>
</dbReference>
<dbReference type="SUPFAM" id="SSF51905">
    <property type="entry name" value="FAD/NAD(P)-binding domain"/>
    <property type="match status" value="1"/>
</dbReference>
<dbReference type="OrthoDB" id="18871at10239"/>
<name>A0A0C5AE39_9CAUD</name>
<dbReference type="GO" id="GO:0004497">
    <property type="term" value="F:monooxygenase activity"/>
    <property type="evidence" value="ECO:0007669"/>
    <property type="project" value="InterPro"/>
</dbReference>
<dbReference type="InterPro" id="IPR050816">
    <property type="entry name" value="Flavin-dep_Halogenase_NPB"/>
</dbReference>
<dbReference type="PIRSF" id="PIRSF011396">
    <property type="entry name" value="Trp_halogenase"/>
    <property type="match status" value="1"/>
</dbReference>
<dbReference type="PANTHER" id="PTHR43747">
    <property type="entry name" value="FAD-BINDING PROTEIN"/>
    <property type="match status" value="1"/>
</dbReference>